<dbReference type="GO" id="GO:0008654">
    <property type="term" value="P:phospholipid biosynthetic process"/>
    <property type="evidence" value="ECO:0007669"/>
    <property type="project" value="TreeGrafter"/>
</dbReference>
<feature type="region of interest" description="Disordered" evidence="1">
    <location>
        <begin position="233"/>
        <end position="304"/>
    </location>
</feature>
<dbReference type="GeneID" id="54474590"/>
<proteinExistence type="predicted"/>
<feature type="region of interest" description="Disordered" evidence="1">
    <location>
        <begin position="495"/>
        <end position="522"/>
    </location>
</feature>
<dbReference type="GO" id="GO:0005634">
    <property type="term" value="C:nucleus"/>
    <property type="evidence" value="ECO:0007669"/>
    <property type="project" value="TreeGrafter"/>
</dbReference>
<reference evidence="2" key="1">
    <citation type="journal article" date="2020" name="Stud. Mycol.">
        <title>101 Dothideomycetes genomes: a test case for predicting lifestyles and emergence of pathogens.</title>
        <authorList>
            <person name="Haridas S."/>
            <person name="Albert R."/>
            <person name="Binder M."/>
            <person name="Bloem J."/>
            <person name="Labutti K."/>
            <person name="Salamov A."/>
            <person name="Andreopoulos B."/>
            <person name="Baker S."/>
            <person name="Barry K."/>
            <person name="Bills G."/>
            <person name="Bluhm B."/>
            <person name="Cannon C."/>
            <person name="Castanera R."/>
            <person name="Culley D."/>
            <person name="Daum C."/>
            <person name="Ezra D."/>
            <person name="Gonzalez J."/>
            <person name="Henrissat B."/>
            <person name="Kuo A."/>
            <person name="Liang C."/>
            <person name="Lipzen A."/>
            <person name="Lutzoni F."/>
            <person name="Magnuson J."/>
            <person name="Mondo S."/>
            <person name="Nolan M."/>
            <person name="Ohm R."/>
            <person name="Pangilinan J."/>
            <person name="Park H.-J."/>
            <person name="Ramirez L."/>
            <person name="Alfaro M."/>
            <person name="Sun H."/>
            <person name="Tritt A."/>
            <person name="Yoshinaga Y."/>
            <person name="Zwiers L.-H."/>
            <person name="Turgeon B."/>
            <person name="Goodwin S."/>
            <person name="Spatafora J."/>
            <person name="Crous P."/>
            <person name="Grigoriev I."/>
        </authorList>
    </citation>
    <scope>NUCLEOTIDE SEQUENCE</scope>
    <source>
        <strain evidence="2">CBS 113389</strain>
    </source>
</reference>
<dbReference type="EMBL" id="MU001635">
    <property type="protein sequence ID" value="KAF2483388.1"/>
    <property type="molecule type" value="Genomic_DNA"/>
</dbReference>
<dbReference type="RefSeq" id="XP_033589958.1">
    <property type="nucleotide sequence ID" value="XM_033733588.1"/>
</dbReference>
<evidence type="ECO:0000256" key="1">
    <source>
        <dbReference type="SAM" id="MobiDB-lite"/>
    </source>
</evidence>
<organism evidence="2 3">
    <name type="scientific">Neohortaea acidophila</name>
    <dbReference type="NCBI Taxonomy" id="245834"/>
    <lineage>
        <taxon>Eukaryota</taxon>
        <taxon>Fungi</taxon>
        <taxon>Dikarya</taxon>
        <taxon>Ascomycota</taxon>
        <taxon>Pezizomycotina</taxon>
        <taxon>Dothideomycetes</taxon>
        <taxon>Dothideomycetidae</taxon>
        <taxon>Mycosphaerellales</taxon>
        <taxon>Teratosphaeriaceae</taxon>
        <taxon>Neohortaea</taxon>
    </lineage>
</organism>
<dbReference type="GO" id="GO:0030968">
    <property type="term" value="P:endoplasmic reticulum unfolded protein response"/>
    <property type="evidence" value="ECO:0007669"/>
    <property type="project" value="TreeGrafter"/>
</dbReference>
<dbReference type="Proteomes" id="UP000799767">
    <property type="component" value="Unassembled WGS sequence"/>
</dbReference>
<feature type="compositionally biased region" description="Basic and acidic residues" evidence="1">
    <location>
        <begin position="288"/>
        <end position="300"/>
    </location>
</feature>
<dbReference type="Pfam" id="PF08618">
    <property type="entry name" value="Opi1"/>
    <property type="match status" value="1"/>
</dbReference>
<accession>A0A6A6PTE8</accession>
<feature type="compositionally biased region" description="Basic and acidic residues" evidence="1">
    <location>
        <begin position="266"/>
        <end position="275"/>
    </location>
</feature>
<dbReference type="OrthoDB" id="2441642at2759"/>
<feature type="region of interest" description="Disordered" evidence="1">
    <location>
        <begin position="130"/>
        <end position="153"/>
    </location>
</feature>
<sequence>MELQQSTPPPPLQYHHPSDLAFPSVPQTALSRPQVQAEITLPDLRTVLSPDFENIARYAPPVSPTSVRSLPRMDPGPALFNGARSSMESAIASPSEAGSVMSIDDRRGARSTSVVSIDDPNVRMAAEALSGLGNPDRTRSHGSSTAARDDHEGPEPLLQLFTRAHPWVGGTINGSLNAYSTTKYYSPRLVQYGANLVERNVGGPVASTVSTVGRVTGIESGLRWYYGGYANGTPDLERASEDSTGARRRLDEMDLESGTRSSSSNLHRESEESTREPLPAYGSSKPPSYREEASPIRNDRQPQSWSSQVFVMTSGLSIALSDTSRSSLRYCLQLLSNSAERVSILMHALKMVLEQYDQARDAFHSTHDSSIEKGERPQTPDQDQDARRLAELLKKHSDDIWQTLQTVVNNISSYAGGALPDNARQFVRNQLMSLPQRWRFVSDNQMGDSETSRSAHRMIAFATEGLDMMAQVNQTMKLTLDSAEKWLARTGRHSHVVDSPHGMEKDVEMGGVDTRSRSNEKS</sequence>
<evidence type="ECO:0000313" key="2">
    <source>
        <dbReference type="EMBL" id="KAF2483388.1"/>
    </source>
</evidence>
<dbReference type="GO" id="GO:0006357">
    <property type="term" value="P:regulation of transcription by RNA polymerase II"/>
    <property type="evidence" value="ECO:0007669"/>
    <property type="project" value="TreeGrafter"/>
</dbReference>
<dbReference type="GO" id="GO:0003714">
    <property type="term" value="F:transcription corepressor activity"/>
    <property type="evidence" value="ECO:0007669"/>
    <property type="project" value="InterPro"/>
</dbReference>
<dbReference type="AlphaFoldDB" id="A0A6A6PTE8"/>
<evidence type="ECO:0000313" key="3">
    <source>
        <dbReference type="Proteomes" id="UP000799767"/>
    </source>
</evidence>
<gene>
    <name evidence="2" type="ORF">BDY17DRAFT_297358</name>
</gene>
<dbReference type="GO" id="GO:0005783">
    <property type="term" value="C:endoplasmic reticulum"/>
    <property type="evidence" value="ECO:0007669"/>
    <property type="project" value="TreeGrafter"/>
</dbReference>
<feature type="region of interest" description="Disordered" evidence="1">
    <location>
        <begin position="364"/>
        <end position="384"/>
    </location>
</feature>
<dbReference type="InterPro" id="IPR013927">
    <property type="entry name" value="TF_Opi1_Ccg-8"/>
</dbReference>
<protein>
    <submittedName>
        <fullName evidence="2">Transcription factor Opi1-domain-containing protein</fullName>
    </submittedName>
</protein>
<feature type="region of interest" description="Disordered" evidence="1">
    <location>
        <begin position="1"/>
        <end position="29"/>
    </location>
</feature>
<keyword evidence="3" id="KW-1185">Reference proteome</keyword>
<dbReference type="PANTHER" id="PTHR38406">
    <property type="entry name" value="TRANSCRIPTIONAL REPRESSOR OPI1"/>
    <property type="match status" value="1"/>
</dbReference>
<feature type="compositionally biased region" description="Basic and acidic residues" evidence="1">
    <location>
        <begin position="235"/>
        <end position="252"/>
    </location>
</feature>
<dbReference type="PANTHER" id="PTHR38406:SF1">
    <property type="entry name" value="TRANSCRIPTIONAL REPRESSOR OPI1"/>
    <property type="match status" value="1"/>
</dbReference>
<name>A0A6A6PTE8_9PEZI</name>